<name>A0A2U0I7S1_9FLAO</name>
<proteinExistence type="predicted"/>
<dbReference type="CDD" id="cd01038">
    <property type="entry name" value="Endonuclease_DUF559"/>
    <property type="match status" value="1"/>
</dbReference>
<reference evidence="2 3" key="1">
    <citation type="submission" date="2018-04" db="EMBL/GenBank/DDBJ databases">
        <title>Marixanthomonas spongiae HN-E44 sp. nov., isolated from a marine sponge.</title>
        <authorList>
            <person name="Luo L."/>
            <person name="Zhuang L."/>
        </authorList>
    </citation>
    <scope>NUCLEOTIDE SEQUENCE [LARGE SCALE GENOMIC DNA]</scope>
    <source>
        <strain evidence="2 3">HN-E44</strain>
    </source>
</reference>
<dbReference type="InterPro" id="IPR047216">
    <property type="entry name" value="Endonuclease_DUF559_bact"/>
</dbReference>
<gene>
    <name evidence="2" type="ORF">DDV96_01055</name>
</gene>
<evidence type="ECO:0000259" key="1">
    <source>
        <dbReference type="Pfam" id="PF04480"/>
    </source>
</evidence>
<accession>A0A2U0I7S1</accession>
<comment type="caution">
    <text evidence="2">The sequence shown here is derived from an EMBL/GenBank/DDBJ whole genome shotgun (WGS) entry which is preliminary data.</text>
</comment>
<dbReference type="AlphaFoldDB" id="A0A2U0I7S1"/>
<dbReference type="Gene3D" id="3.40.960.10">
    <property type="entry name" value="VSR Endonuclease"/>
    <property type="match status" value="1"/>
</dbReference>
<evidence type="ECO:0000313" key="2">
    <source>
        <dbReference type="EMBL" id="PVW17138.1"/>
    </source>
</evidence>
<dbReference type="Pfam" id="PF04480">
    <property type="entry name" value="DUF559"/>
    <property type="match status" value="1"/>
</dbReference>
<dbReference type="SUPFAM" id="SSF52980">
    <property type="entry name" value="Restriction endonuclease-like"/>
    <property type="match status" value="1"/>
</dbReference>
<sequence>MNKNIHNRKYLKNFRKELRNNATLSEKRLWKALQKSQLEGRKFRRQHSIGDYIVDFYCPSERLIIEVDGSVHDNTVNQDHDFKRTQYLESLNNTVIRFTNDDIKSSLDMVLERIKIEFIER</sequence>
<dbReference type="InterPro" id="IPR011335">
    <property type="entry name" value="Restrct_endonuc-II-like"/>
</dbReference>
<dbReference type="InterPro" id="IPR007569">
    <property type="entry name" value="DUF559"/>
</dbReference>
<feature type="domain" description="DUF559" evidence="1">
    <location>
        <begin position="11"/>
        <end position="115"/>
    </location>
</feature>
<dbReference type="PANTHER" id="PTHR38590:SF1">
    <property type="entry name" value="BLL0828 PROTEIN"/>
    <property type="match status" value="1"/>
</dbReference>
<dbReference type="RefSeq" id="WP_116692882.1">
    <property type="nucleotide sequence ID" value="NZ_QEHR01000001.1"/>
</dbReference>
<organism evidence="2 3">
    <name type="scientific">Marixanthomonas spongiae</name>
    <dbReference type="NCBI Taxonomy" id="2174845"/>
    <lineage>
        <taxon>Bacteria</taxon>
        <taxon>Pseudomonadati</taxon>
        <taxon>Bacteroidota</taxon>
        <taxon>Flavobacteriia</taxon>
        <taxon>Flavobacteriales</taxon>
        <taxon>Flavobacteriaceae</taxon>
        <taxon>Marixanthomonas</taxon>
    </lineage>
</organism>
<evidence type="ECO:0000313" key="3">
    <source>
        <dbReference type="Proteomes" id="UP000245962"/>
    </source>
</evidence>
<dbReference type="EMBL" id="QEHR01000001">
    <property type="protein sequence ID" value="PVW17138.1"/>
    <property type="molecule type" value="Genomic_DNA"/>
</dbReference>
<protein>
    <recommendedName>
        <fullName evidence="1">DUF559 domain-containing protein</fullName>
    </recommendedName>
</protein>
<keyword evidence="3" id="KW-1185">Reference proteome</keyword>
<dbReference type="PANTHER" id="PTHR38590">
    <property type="entry name" value="BLL0828 PROTEIN"/>
    <property type="match status" value="1"/>
</dbReference>
<dbReference type="OrthoDB" id="9798754at2"/>
<dbReference type="Proteomes" id="UP000245962">
    <property type="component" value="Unassembled WGS sequence"/>
</dbReference>